<dbReference type="Proteomes" id="UP000501602">
    <property type="component" value="Chromosome"/>
</dbReference>
<name>A0A6H1UBR6_9GAMM</name>
<keyword evidence="3" id="KW-1185">Reference proteome</keyword>
<feature type="signal peptide" evidence="1">
    <location>
        <begin position="1"/>
        <end position="25"/>
    </location>
</feature>
<dbReference type="EMBL" id="CP051180">
    <property type="protein sequence ID" value="QIZ75813.1"/>
    <property type="molecule type" value="Genomic_DNA"/>
</dbReference>
<organism evidence="2 3">
    <name type="scientific">Ferrimonas lipolytica</name>
    <dbReference type="NCBI Taxonomy" id="2724191"/>
    <lineage>
        <taxon>Bacteria</taxon>
        <taxon>Pseudomonadati</taxon>
        <taxon>Pseudomonadota</taxon>
        <taxon>Gammaproteobacteria</taxon>
        <taxon>Alteromonadales</taxon>
        <taxon>Ferrimonadaceae</taxon>
        <taxon>Ferrimonas</taxon>
    </lineage>
</organism>
<gene>
    <name evidence="2" type="ORF">HER31_02200</name>
</gene>
<evidence type="ECO:0000313" key="2">
    <source>
        <dbReference type="EMBL" id="QIZ75813.1"/>
    </source>
</evidence>
<keyword evidence="1" id="KW-0732">Signal</keyword>
<feature type="chain" id="PRO_5026230395" evidence="1">
    <location>
        <begin position="26"/>
        <end position="971"/>
    </location>
</feature>
<protein>
    <submittedName>
        <fullName evidence="2">Uncharacterized protein</fullName>
    </submittedName>
</protein>
<proteinExistence type="predicted"/>
<dbReference type="KEGG" id="fes:HER31_02200"/>
<evidence type="ECO:0000256" key="1">
    <source>
        <dbReference type="SAM" id="SignalP"/>
    </source>
</evidence>
<sequence>MNNTRRGTIALLLALVGLYSSIAVAAESRSLATIVEQLKVQPKGPFWRLRWFCNDGSVLPPQANGCRDHQGGLQYGQWNSDAEELHQAGFPVANVLAGLTATDFGETAAKQRHFRYLVLEHFLIENDDGWIFRQVRSYRGAKNVNDEHTSAYQLLTRLGGEPRWQQQRFLLLIEAARLIPHGHYGKRWQTVRSQVAALYQQQPQFKSLRNKILNQPDKFDADRVRSFAIGSARARLIPAYEQLAQQLDLLFAAEPMATLLQRYIDTEKAPELRSLATAALQRWPELTNAEEQLELLSRLIMAIRHQFERCSHPLESLDLLLSLEQHILPLGYQAVVQQQFLNRGQLLQHIQALLRASYGVGLLSRLEFELGQKQLKLLTSKPLTLANYRKALNQLARLSHWSERRLSFYFGETITHFATIEPKVMGYIANRLQLSAIHPLSQLVTLLQQEIQFISPSADPAGVASSALALIPGIATGTIRTVAQLEHATTASILLVNADELLLQSLPAAVEALILVSADAAYMPWRRQLVLRDTPTIVIKPEQAATMQTHVGERINLLVSANGYVEMESAKQRLSLQTQALVDAEPLTVNFEQYDLQTATPISTRQLWPSDRGVRIGFQAAQQAQLARFFPNDVAPSLAIPFGSYATLLTMGQYKEHNRFDWLQQRFAAIAELNGQPEQRPLIEQTAQRLQQWSGQHLLMLAAKNSLESALVREFGLTPDHGLDLLTETNLEGLNLAEQRRLQRQSVNVIGVDELLLAIDEHWRQLSSISTLQWRAQRMREPAQLYPSMLIKESINFDVTGVMVAPIHKSESTRTATVLLSPGAMPLSGWHQAEMADFDLDSGVISVLHFAAAPQQQVLNYNGGVDTTAVAQITQLISANYVKQLQRVVARLPQWFGSDFDKANPNAVVRFGFRYGKLYLQQLLPLHKYQWPLPNTLRNRQQLLQFDAAQLPEDELFIDVTQLVKTSQSTQ</sequence>
<evidence type="ECO:0000313" key="3">
    <source>
        <dbReference type="Proteomes" id="UP000501602"/>
    </source>
</evidence>
<accession>A0A6H1UBR6</accession>
<reference evidence="2 3" key="1">
    <citation type="submission" date="2020-04" db="EMBL/GenBank/DDBJ databases">
        <title>Ferrimonas sp. S7 isolated from sea water.</title>
        <authorList>
            <person name="Bae S.S."/>
            <person name="Baek K."/>
        </authorList>
    </citation>
    <scope>NUCLEOTIDE SEQUENCE [LARGE SCALE GENOMIC DNA]</scope>
    <source>
        <strain evidence="2 3">S7</strain>
    </source>
</reference>
<dbReference type="RefSeq" id="WP_168659074.1">
    <property type="nucleotide sequence ID" value="NZ_CP051180.1"/>
</dbReference>
<dbReference type="AlphaFoldDB" id="A0A6H1UBR6"/>